<dbReference type="Proteomes" id="UP001303046">
    <property type="component" value="Unassembled WGS sequence"/>
</dbReference>
<protein>
    <submittedName>
        <fullName evidence="1">Uncharacterized protein</fullName>
    </submittedName>
</protein>
<evidence type="ECO:0000313" key="2">
    <source>
        <dbReference type="Proteomes" id="UP001303046"/>
    </source>
</evidence>
<keyword evidence="2" id="KW-1185">Reference proteome</keyword>
<comment type="caution">
    <text evidence="1">The sequence shown here is derived from an EMBL/GenBank/DDBJ whole genome shotgun (WGS) entry which is preliminary data.</text>
</comment>
<accession>A0ABR1CI50</accession>
<proteinExistence type="predicted"/>
<organism evidence="1 2">
    <name type="scientific">Necator americanus</name>
    <name type="common">Human hookworm</name>
    <dbReference type="NCBI Taxonomy" id="51031"/>
    <lineage>
        <taxon>Eukaryota</taxon>
        <taxon>Metazoa</taxon>
        <taxon>Ecdysozoa</taxon>
        <taxon>Nematoda</taxon>
        <taxon>Chromadorea</taxon>
        <taxon>Rhabditida</taxon>
        <taxon>Rhabditina</taxon>
        <taxon>Rhabditomorpha</taxon>
        <taxon>Strongyloidea</taxon>
        <taxon>Ancylostomatidae</taxon>
        <taxon>Bunostominae</taxon>
        <taxon>Necator</taxon>
    </lineage>
</organism>
<reference evidence="1 2" key="1">
    <citation type="submission" date="2023-08" db="EMBL/GenBank/DDBJ databases">
        <title>A Necator americanus chromosomal reference genome.</title>
        <authorList>
            <person name="Ilik V."/>
            <person name="Petrzelkova K.J."/>
            <person name="Pardy F."/>
            <person name="Fuh T."/>
            <person name="Niatou-Singa F.S."/>
            <person name="Gouil Q."/>
            <person name="Baker L."/>
            <person name="Ritchie M.E."/>
            <person name="Jex A.R."/>
            <person name="Gazzola D."/>
            <person name="Li H."/>
            <person name="Toshio Fujiwara R."/>
            <person name="Zhan B."/>
            <person name="Aroian R.V."/>
            <person name="Pafco B."/>
            <person name="Schwarz E.M."/>
        </authorList>
    </citation>
    <scope>NUCLEOTIDE SEQUENCE [LARGE SCALE GENOMIC DNA]</scope>
    <source>
        <strain evidence="1 2">Aroian</strain>
        <tissue evidence="1">Whole animal</tissue>
    </source>
</reference>
<evidence type="ECO:0000313" key="1">
    <source>
        <dbReference type="EMBL" id="KAK6737130.1"/>
    </source>
</evidence>
<sequence length="88" mass="10135">MISSSVALWYGYGAISSSWRSYKGKFWFLIVNHFILKQLKGMTKNSSKSFGQESTNEWEKRNCLTICYPINTLNEDLLSEEKDNLAVS</sequence>
<name>A0ABR1CI50_NECAM</name>
<gene>
    <name evidence="1" type="primary">Necator_chrII.g7472</name>
    <name evidence="1" type="ORF">RB195_019678</name>
</gene>
<dbReference type="EMBL" id="JAVFWL010000002">
    <property type="protein sequence ID" value="KAK6737130.1"/>
    <property type="molecule type" value="Genomic_DNA"/>
</dbReference>